<evidence type="ECO:0000256" key="2">
    <source>
        <dbReference type="ARBA" id="ARBA00008954"/>
    </source>
</evidence>
<comment type="cofactor">
    <cofactor evidence="1">
        <name>pyridoxal 5'-phosphate</name>
        <dbReference type="ChEBI" id="CHEBI:597326"/>
    </cofactor>
</comment>
<dbReference type="PIRSF" id="PIRSF000521">
    <property type="entry name" value="Transaminase_4ab_Lys_Orn"/>
    <property type="match status" value="1"/>
</dbReference>
<dbReference type="InterPro" id="IPR015424">
    <property type="entry name" value="PyrdxlP-dep_Trfase"/>
</dbReference>
<keyword evidence="7 8" id="KW-0663">Pyridoxal phosphate</keyword>
<evidence type="ECO:0000256" key="6">
    <source>
        <dbReference type="ARBA" id="ARBA00022679"/>
    </source>
</evidence>
<evidence type="ECO:0000256" key="8">
    <source>
        <dbReference type="RuleBase" id="RU003560"/>
    </source>
</evidence>
<comment type="subunit">
    <text evidence="3">Homotetramer.</text>
</comment>
<dbReference type="PANTHER" id="PTHR45688">
    <property type="match status" value="1"/>
</dbReference>
<dbReference type="InterPro" id="IPR015421">
    <property type="entry name" value="PyrdxlP-dep_Trfase_major"/>
</dbReference>
<comment type="caution">
    <text evidence="9">The sequence shown here is derived from an EMBL/GenBank/DDBJ whole genome shotgun (WGS) entry which is preliminary data.</text>
</comment>
<dbReference type="Gene3D" id="3.90.1150.10">
    <property type="entry name" value="Aspartate Aminotransferase, domain 1"/>
    <property type="match status" value="1"/>
</dbReference>
<gene>
    <name evidence="9" type="ORF">ACFPM7_24675</name>
</gene>
<sequence length="422" mass="44333">MTLIERHRAVLPNWLALYYADPIEIVSGHGRRVTDANGKSYLDFFAGILTNALGYDVAEVGDAVRKQLDTGIMHTSTLYLIRAQVELAEKIAALSGIPDAKVFFTNSGTEANETALMLATQHRRSNQVLAMRNSYHGRAFATVGVTGNRGWSASALSPVRVSYVHGGYRYRGPFAGLSDADYIKACTEDLREVITTMTSGDVACMIAEPIQGVGGFCVPPDGLYGSFAEVLAEHGILFISDEVQTGWGRTGEHFWGIGAHGVTPDMMTFAKGLGNGLAIGGVVARAEVMDCLNANSISTFGGNPVATVGAAAVLDYIADHDLQASAAELGDRLLAGLRALEVPAVGDVRGKGLMVGIELIEPDGAPAPAKAVAVLEACRARGLLVGKGGLHNNVIRLAPPMTVTADEVDEALDALTGALGEL</sequence>
<proteinExistence type="inferred from homology"/>
<keyword evidence="6" id="KW-0808">Transferase</keyword>
<evidence type="ECO:0000256" key="3">
    <source>
        <dbReference type="ARBA" id="ARBA00011881"/>
    </source>
</evidence>
<dbReference type="Proteomes" id="UP001596157">
    <property type="component" value="Unassembled WGS sequence"/>
</dbReference>
<evidence type="ECO:0000256" key="1">
    <source>
        <dbReference type="ARBA" id="ARBA00001933"/>
    </source>
</evidence>
<dbReference type="EC" id="2.6.1.44" evidence="4"/>
<dbReference type="SUPFAM" id="SSF53383">
    <property type="entry name" value="PLP-dependent transferases"/>
    <property type="match status" value="1"/>
</dbReference>
<dbReference type="Pfam" id="PF00202">
    <property type="entry name" value="Aminotran_3"/>
    <property type="match status" value="1"/>
</dbReference>
<evidence type="ECO:0000256" key="5">
    <source>
        <dbReference type="ARBA" id="ARBA00022576"/>
    </source>
</evidence>
<evidence type="ECO:0000256" key="4">
    <source>
        <dbReference type="ARBA" id="ARBA00013049"/>
    </source>
</evidence>
<dbReference type="Gene3D" id="3.40.640.10">
    <property type="entry name" value="Type I PLP-dependent aspartate aminotransferase-like (Major domain)"/>
    <property type="match status" value="1"/>
</dbReference>
<evidence type="ECO:0000313" key="10">
    <source>
        <dbReference type="Proteomes" id="UP001596157"/>
    </source>
</evidence>
<comment type="similarity">
    <text evidence="2 8">Belongs to the class-III pyridoxal-phosphate-dependent aminotransferase family.</text>
</comment>
<dbReference type="PANTHER" id="PTHR45688:SF3">
    <property type="entry name" value="ALANINE--GLYOXYLATE AMINOTRANSFERASE 2, MITOCHONDRIAL"/>
    <property type="match status" value="1"/>
</dbReference>
<keyword evidence="10" id="KW-1185">Reference proteome</keyword>
<organism evidence="9 10">
    <name type="scientific">Actinokineospora guangxiensis</name>
    <dbReference type="NCBI Taxonomy" id="1490288"/>
    <lineage>
        <taxon>Bacteria</taxon>
        <taxon>Bacillati</taxon>
        <taxon>Actinomycetota</taxon>
        <taxon>Actinomycetes</taxon>
        <taxon>Pseudonocardiales</taxon>
        <taxon>Pseudonocardiaceae</taxon>
        <taxon>Actinokineospora</taxon>
    </lineage>
</organism>
<accession>A0ABW0EU28</accession>
<dbReference type="InterPro" id="IPR015422">
    <property type="entry name" value="PyrdxlP-dep_Trfase_small"/>
</dbReference>
<dbReference type="CDD" id="cd00610">
    <property type="entry name" value="OAT_like"/>
    <property type="match status" value="1"/>
</dbReference>
<dbReference type="InterPro" id="IPR005814">
    <property type="entry name" value="Aminotrans_3"/>
</dbReference>
<evidence type="ECO:0000313" key="9">
    <source>
        <dbReference type="EMBL" id="MFC5290261.1"/>
    </source>
</evidence>
<name>A0ABW0EU28_9PSEU</name>
<dbReference type="EMBL" id="JBHSKF010000015">
    <property type="protein sequence ID" value="MFC5290261.1"/>
    <property type="molecule type" value="Genomic_DNA"/>
</dbReference>
<protein>
    <recommendedName>
        <fullName evidence="4">alanine--glyoxylate transaminase</fullName>
        <ecNumber evidence="4">2.6.1.44</ecNumber>
    </recommendedName>
</protein>
<keyword evidence="5 9" id="KW-0032">Aminotransferase</keyword>
<reference evidence="10" key="1">
    <citation type="journal article" date="2019" name="Int. J. Syst. Evol. Microbiol.">
        <title>The Global Catalogue of Microorganisms (GCM) 10K type strain sequencing project: providing services to taxonomists for standard genome sequencing and annotation.</title>
        <authorList>
            <consortium name="The Broad Institute Genomics Platform"/>
            <consortium name="The Broad Institute Genome Sequencing Center for Infectious Disease"/>
            <person name="Wu L."/>
            <person name="Ma J."/>
        </authorList>
    </citation>
    <scope>NUCLEOTIDE SEQUENCE [LARGE SCALE GENOMIC DNA]</scope>
    <source>
        <strain evidence="10">CCUG 59778</strain>
    </source>
</reference>
<dbReference type="GO" id="GO:0008483">
    <property type="term" value="F:transaminase activity"/>
    <property type="evidence" value="ECO:0007669"/>
    <property type="project" value="UniProtKB-KW"/>
</dbReference>
<evidence type="ECO:0000256" key="7">
    <source>
        <dbReference type="ARBA" id="ARBA00022898"/>
    </source>
</evidence>
<dbReference type="RefSeq" id="WP_378250145.1">
    <property type="nucleotide sequence ID" value="NZ_JBHSKF010000015.1"/>
</dbReference>